<dbReference type="Gene3D" id="3.40.30.10">
    <property type="entry name" value="Glutaredoxin"/>
    <property type="match status" value="1"/>
</dbReference>
<dbReference type="CDD" id="cd00570">
    <property type="entry name" value="GST_N_family"/>
    <property type="match status" value="1"/>
</dbReference>
<dbReference type="InterPro" id="IPR004045">
    <property type="entry name" value="Glutathione_S-Trfase_N"/>
</dbReference>
<dbReference type="InterPro" id="IPR036282">
    <property type="entry name" value="Glutathione-S-Trfase_C_sf"/>
</dbReference>
<dbReference type="PANTHER" id="PTHR43968">
    <property type="match status" value="1"/>
</dbReference>
<gene>
    <name evidence="3" type="ORF">K490DRAFT_61626</name>
</gene>
<accession>A0A9P4M3T4</accession>
<dbReference type="PROSITE" id="PS50405">
    <property type="entry name" value="GST_CTER"/>
    <property type="match status" value="1"/>
</dbReference>
<dbReference type="GO" id="GO:0005737">
    <property type="term" value="C:cytoplasm"/>
    <property type="evidence" value="ECO:0007669"/>
    <property type="project" value="TreeGrafter"/>
</dbReference>
<proteinExistence type="predicted"/>
<dbReference type="SFLD" id="SFLDG00358">
    <property type="entry name" value="Main_(cytGST)"/>
    <property type="match status" value="1"/>
</dbReference>
<evidence type="ECO:0000259" key="2">
    <source>
        <dbReference type="PROSITE" id="PS50405"/>
    </source>
</evidence>
<dbReference type="PROSITE" id="PS50404">
    <property type="entry name" value="GST_NTER"/>
    <property type="match status" value="1"/>
</dbReference>
<dbReference type="Gene3D" id="1.20.1050.10">
    <property type="match status" value="1"/>
</dbReference>
<dbReference type="SFLD" id="SFLDS00019">
    <property type="entry name" value="Glutathione_Transferase_(cytos"/>
    <property type="match status" value="1"/>
</dbReference>
<comment type="caution">
    <text evidence="3">The sequence shown here is derived from an EMBL/GenBank/DDBJ whole genome shotgun (WGS) entry which is preliminary data.</text>
</comment>
<dbReference type="EMBL" id="ML978711">
    <property type="protein sequence ID" value="KAF2092184.1"/>
    <property type="molecule type" value="Genomic_DNA"/>
</dbReference>
<dbReference type="InterPro" id="IPR040079">
    <property type="entry name" value="Glutathione_S-Trfase"/>
</dbReference>
<sequence length="246" mass="27900">MASYEHPAIAPKITFYTFPDCPWCQRVHILLQELELPFEQVYIELSEPRPQWYLDINPRGLVPAIKYSNGIINDEIIYESSVVAQFLADIRPSHILPASMSTPTAPLVRARIAFFVDTFMGKVANMRQMIMAEDKEASARETVKAIEKDVEPLLLGAAPFFGGSEEMTMAEVLTAPFVLRLYAHSKANAHMSPVLAEEMDKLPNFSKWAKAVMERQSVKENWEEKRVVGRTDKMIEKLRSQAKAKA</sequence>
<organism evidence="3 4">
    <name type="scientific">Saccharata proteae CBS 121410</name>
    <dbReference type="NCBI Taxonomy" id="1314787"/>
    <lineage>
        <taxon>Eukaryota</taxon>
        <taxon>Fungi</taxon>
        <taxon>Dikarya</taxon>
        <taxon>Ascomycota</taxon>
        <taxon>Pezizomycotina</taxon>
        <taxon>Dothideomycetes</taxon>
        <taxon>Dothideomycetes incertae sedis</taxon>
        <taxon>Botryosphaeriales</taxon>
        <taxon>Saccharataceae</taxon>
        <taxon>Saccharata</taxon>
    </lineage>
</organism>
<dbReference type="Proteomes" id="UP000799776">
    <property type="component" value="Unassembled WGS sequence"/>
</dbReference>
<evidence type="ECO:0000259" key="1">
    <source>
        <dbReference type="PROSITE" id="PS50404"/>
    </source>
</evidence>
<keyword evidence="4" id="KW-1185">Reference proteome</keyword>
<feature type="domain" description="GST N-terminal" evidence="1">
    <location>
        <begin position="11"/>
        <end position="95"/>
    </location>
</feature>
<dbReference type="PANTHER" id="PTHR43968:SF8">
    <property type="entry name" value="S-TRANSFERASE, PUTATIVE (AFU_ORTHOLOGUE AFUA_2G00590)-RELATED"/>
    <property type="match status" value="1"/>
</dbReference>
<dbReference type="OrthoDB" id="202840at2759"/>
<protein>
    <submittedName>
        <fullName evidence="3">Thioredoxin-like protein</fullName>
    </submittedName>
</protein>
<dbReference type="SUPFAM" id="SSF52833">
    <property type="entry name" value="Thioredoxin-like"/>
    <property type="match status" value="1"/>
</dbReference>
<reference evidence="3" key="1">
    <citation type="journal article" date="2020" name="Stud. Mycol.">
        <title>101 Dothideomycetes genomes: a test case for predicting lifestyles and emergence of pathogens.</title>
        <authorList>
            <person name="Haridas S."/>
            <person name="Albert R."/>
            <person name="Binder M."/>
            <person name="Bloem J."/>
            <person name="Labutti K."/>
            <person name="Salamov A."/>
            <person name="Andreopoulos B."/>
            <person name="Baker S."/>
            <person name="Barry K."/>
            <person name="Bills G."/>
            <person name="Bluhm B."/>
            <person name="Cannon C."/>
            <person name="Castanera R."/>
            <person name="Culley D."/>
            <person name="Daum C."/>
            <person name="Ezra D."/>
            <person name="Gonzalez J."/>
            <person name="Henrissat B."/>
            <person name="Kuo A."/>
            <person name="Liang C."/>
            <person name="Lipzen A."/>
            <person name="Lutzoni F."/>
            <person name="Magnuson J."/>
            <person name="Mondo S."/>
            <person name="Nolan M."/>
            <person name="Ohm R."/>
            <person name="Pangilinan J."/>
            <person name="Park H.-J."/>
            <person name="Ramirez L."/>
            <person name="Alfaro M."/>
            <person name="Sun H."/>
            <person name="Tritt A."/>
            <person name="Yoshinaga Y."/>
            <person name="Zwiers L.-H."/>
            <person name="Turgeon B."/>
            <person name="Goodwin S."/>
            <person name="Spatafora J."/>
            <person name="Crous P."/>
            <person name="Grigoriev I."/>
        </authorList>
    </citation>
    <scope>NUCLEOTIDE SEQUENCE</scope>
    <source>
        <strain evidence="3">CBS 121410</strain>
    </source>
</reference>
<evidence type="ECO:0000313" key="4">
    <source>
        <dbReference type="Proteomes" id="UP000799776"/>
    </source>
</evidence>
<dbReference type="Pfam" id="PF13417">
    <property type="entry name" value="GST_N_3"/>
    <property type="match status" value="1"/>
</dbReference>
<dbReference type="SUPFAM" id="SSF47616">
    <property type="entry name" value="GST C-terminal domain-like"/>
    <property type="match status" value="1"/>
</dbReference>
<dbReference type="InterPro" id="IPR010987">
    <property type="entry name" value="Glutathione-S-Trfase_C-like"/>
</dbReference>
<feature type="domain" description="GST C-terminal" evidence="2">
    <location>
        <begin position="105"/>
        <end position="235"/>
    </location>
</feature>
<dbReference type="InterPro" id="IPR050983">
    <property type="entry name" value="GST_Omega/HSP26"/>
</dbReference>
<dbReference type="InterPro" id="IPR036249">
    <property type="entry name" value="Thioredoxin-like_sf"/>
</dbReference>
<name>A0A9P4M3T4_9PEZI</name>
<dbReference type="AlphaFoldDB" id="A0A9P4M3T4"/>
<evidence type="ECO:0000313" key="3">
    <source>
        <dbReference type="EMBL" id="KAF2092184.1"/>
    </source>
</evidence>